<dbReference type="Gene3D" id="3.40.50.720">
    <property type="entry name" value="NAD(P)-binding Rossmann-like Domain"/>
    <property type="match status" value="1"/>
</dbReference>
<dbReference type="EMBL" id="CP163443">
    <property type="protein sequence ID" value="XDQ54959.1"/>
    <property type="molecule type" value="Genomic_DNA"/>
</dbReference>
<dbReference type="InterPro" id="IPR036291">
    <property type="entry name" value="NAD(P)-bd_dom_sf"/>
</dbReference>
<dbReference type="Pfam" id="PF04321">
    <property type="entry name" value="RmlD_sub_bind"/>
    <property type="match status" value="1"/>
</dbReference>
<accession>A0AB39RJM2</accession>
<comment type="pathway">
    <text evidence="2">Carbohydrate biosynthesis; dTDP-L-rhamnose biosynthesis.</text>
</comment>
<protein>
    <recommendedName>
        <fullName evidence="2">dTDP-4-dehydrorhamnose reductase</fullName>
        <ecNumber evidence="2">1.1.1.133</ecNumber>
    </recommendedName>
</protein>
<dbReference type="InterPro" id="IPR029903">
    <property type="entry name" value="RmlD-like-bd"/>
</dbReference>
<feature type="domain" description="RmlD-like substrate binding" evidence="3">
    <location>
        <begin position="1"/>
        <end position="287"/>
    </location>
</feature>
<keyword evidence="2" id="KW-0521">NADP</keyword>
<dbReference type="PANTHER" id="PTHR10491">
    <property type="entry name" value="DTDP-4-DEHYDRORHAMNOSE REDUCTASE"/>
    <property type="match status" value="1"/>
</dbReference>
<dbReference type="GO" id="GO:0008831">
    <property type="term" value="F:dTDP-4-dehydrorhamnose reductase activity"/>
    <property type="evidence" value="ECO:0007669"/>
    <property type="project" value="UniProtKB-EC"/>
</dbReference>
<evidence type="ECO:0000256" key="1">
    <source>
        <dbReference type="ARBA" id="ARBA00010944"/>
    </source>
</evidence>
<gene>
    <name evidence="4" type="ORF">AB5J53_26510</name>
</gene>
<organism evidence="4">
    <name type="scientific">Streptomyces sp. R41</name>
    <dbReference type="NCBI Taxonomy" id="3238632"/>
    <lineage>
        <taxon>Bacteria</taxon>
        <taxon>Bacillati</taxon>
        <taxon>Actinomycetota</taxon>
        <taxon>Actinomycetes</taxon>
        <taxon>Kitasatosporales</taxon>
        <taxon>Streptomycetaceae</taxon>
        <taxon>Streptomyces</taxon>
    </lineage>
</organism>
<dbReference type="PANTHER" id="PTHR10491:SF4">
    <property type="entry name" value="METHIONINE ADENOSYLTRANSFERASE 2 SUBUNIT BETA"/>
    <property type="match status" value="1"/>
</dbReference>
<keyword evidence="2" id="KW-0560">Oxidoreductase</keyword>
<dbReference type="SUPFAM" id="SSF51735">
    <property type="entry name" value="NAD(P)-binding Rossmann-fold domains"/>
    <property type="match status" value="1"/>
</dbReference>
<evidence type="ECO:0000256" key="2">
    <source>
        <dbReference type="RuleBase" id="RU364082"/>
    </source>
</evidence>
<dbReference type="AlphaFoldDB" id="A0AB39RJM2"/>
<name>A0AB39RJM2_9ACTN</name>
<comment type="function">
    <text evidence="2">Catalyzes the reduction of dTDP-6-deoxy-L-lyxo-4-hexulose to yield dTDP-L-rhamnose.</text>
</comment>
<sequence length="302" mass="32663">MRLYITGADGSLGKALTQELGADPRTAAWTVQGVSVHDFDIADEAAVSASIGSFRPDIVLHLAAISIVAPCETDPALALRVNVSGVHQVAEACRRGGSRMVYISSDYVFDGVEAPADGYGEKDVPNPLSVYALTKLAGEQITAHVPEHLVIRTSWLFGGAAENNDDVLATIRAAERGEQQELIDDQYSRPTYTVDLARAIIHLITRDEFPTGIVHVANEGWATRYELGAYALMQYDPKLNADHPPTAISYDDCEFVGGRPRTSAFSTARLAQLGHVMPDWQDAVDRHCAVLPRPAAPERTIA</sequence>
<dbReference type="EC" id="1.1.1.133" evidence="2"/>
<dbReference type="GO" id="GO:0019305">
    <property type="term" value="P:dTDP-rhamnose biosynthetic process"/>
    <property type="evidence" value="ECO:0007669"/>
    <property type="project" value="TreeGrafter"/>
</dbReference>
<evidence type="ECO:0000259" key="3">
    <source>
        <dbReference type="Pfam" id="PF04321"/>
    </source>
</evidence>
<dbReference type="CDD" id="cd05254">
    <property type="entry name" value="dTDP_HR_like_SDR_e"/>
    <property type="match status" value="1"/>
</dbReference>
<dbReference type="InterPro" id="IPR005913">
    <property type="entry name" value="dTDP_dehydrorham_reduct"/>
</dbReference>
<comment type="similarity">
    <text evidence="1 2">Belongs to the dTDP-4-dehydrorhamnose reductase family.</text>
</comment>
<evidence type="ECO:0000313" key="4">
    <source>
        <dbReference type="EMBL" id="XDQ54959.1"/>
    </source>
</evidence>
<dbReference type="RefSeq" id="WP_369248153.1">
    <property type="nucleotide sequence ID" value="NZ_CP163443.1"/>
</dbReference>
<dbReference type="GO" id="GO:0005829">
    <property type="term" value="C:cytosol"/>
    <property type="evidence" value="ECO:0007669"/>
    <property type="project" value="TreeGrafter"/>
</dbReference>
<proteinExistence type="inferred from homology"/>
<reference evidence="4" key="1">
    <citation type="submission" date="2024-07" db="EMBL/GenBank/DDBJ databases">
        <authorList>
            <person name="Yu S.T."/>
        </authorList>
    </citation>
    <scope>NUCLEOTIDE SEQUENCE</scope>
    <source>
        <strain evidence="4">R41</strain>
    </source>
</reference>